<dbReference type="InterPro" id="IPR016032">
    <property type="entry name" value="Sig_transdc_resp-reg_C-effctor"/>
</dbReference>
<dbReference type="Gene3D" id="1.10.10.10">
    <property type="entry name" value="Winged helix-like DNA-binding domain superfamily/Winged helix DNA-binding domain"/>
    <property type="match status" value="1"/>
</dbReference>
<dbReference type="InterPro" id="IPR036388">
    <property type="entry name" value="WH-like_DNA-bd_sf"/>
</dbReference>
<feature type="domain" description="HTH luxR-type" evidence="1">
    <location>
        <begin position="142"/>
        <end position="199"/>
    </location>
</feature>
<dbReference type="InterPro" id="IPR000792">
    <property type="entry name" value="Tscrpt_reg_LuxR_C"/>
</dbReference>
<gene>
    <name evidence="2" type="ORF">GCM10009069_04880</name>
</gene>
<dbReference type="Proteomes" id="UP000634004">
    <property type="component" value="Unassembled WGS sequence"/>
</dbReference>
<dbReference type="AlphaFoldDB" id="A0A8J3G185"/>
<evidence type="ECO:0000313" key="2">
    <source>
        <dbReference type="EMBL" id="GHA84786.1"/>
    </source>
</evidence>
<evidence type="ECO:0000259" key="1">
    <source>
        <dbReference type="SMART" id="SM00421"/>
    </source>
</evidence>
<sequence>MVELLEKSRCRPLGKPLKSDHFFEALITNIPTPVCVMRDNKTVLFSNPAFQSLRQNNALFLSGASLTLVDKQAQRAYTDAIDAIVRGHASSQTLLVGATQAATAVWVTLTQGDTRNTVILTIISPELIDAGQEPLALRLRTQFGLTGMETQCALLLVRGLSASAIAKQRGVSLSTIRTQLRAIRAKMCVTSSLAVATQISKLAMPFGSAALSP</sequence>
<dbReference type="SMART" id="SM00421">
    <property type="entry name" value="HTH_LUXR"/>
    <property type="match status" value="1"/>
</dbReference>
<reference evidence="2" key="2">
    <citation type="submission" date="2020-09" db="EMBL/GenBank/DDBJ databases">
        <authorList>
            <person name="Sun Q."/>
            <person name="Kim S."/>
        </authorList>
    </citation>
    <scope>NUCLEOTIDE SEQUENCE</scope>
    <source>
        <strain evidence="2">KCTC 32513</strain>
    </source>
</reference>
<evidence type="ECO:0000313" key="3">
    <source>
        <dbReference type="Proteomes" id="UP000634004"/>
    </source>
</evidence>
<keyword evidence="3" id="KW-1185">Reference proteome</keyword>
<reference evidence="2" key="1">
    <citation type="journal article" date="2014" name="Int. J. Syst. Evol. Microbiol.">
        <title>Complete genome sequence of Corynebacterium casei LMG S-19264T (=DSM 44701T), isolated from a smear-ripened cheese.</title>
        <authorList>
            <consortium name="US DOE Joint Genome Institute (JGI-PGF)"/>
            <person name="Walter F."/>
            <person name="Albersmeier A."/>
            <person name="Kalinowski J."/>
            <person name="Ruckert C."/>
        </authorList>
    </citation>
    <scope>NUCLEOTIDE SEQUENCE</scope>
    <source>
        <strain evidence="2">KCTC 32513</strain>
    </source>
</reference>
<dbReference type="EMBL" id="BMZH01000002">
    <property type="protein sequence ID" value="GHA84786.1"/>
    <property type="molecule type" value="Genomic_DNA"/>
</dbReference>
<dbReference type="GO" id="GO:0006355">
    <property type="term" value="P:regulation of DNA-templated transcription"/>
    <property type="evidence" value="ECO:0007669"/>
    <property type="project" value="InterPro"/>
</dbReference>
<dbReference type="GO" id="GO:0003677">
    <property type="term" value="F:DNA binding"/>
    <property type="evidence" value="ECO:0007669"/>
    <property type="project" value="InterPro"/>
</dbReference>
<accession>A0A8J3G185</accession>
<proteinExistence type="predicted"/>
<organism evidence="2 3">
    <name type="scientific">Algimonas arctica</name>
    <dbReference type="NCBI Taxonomy" id="1479486"/>
    <lineage>
        <taxon>Bacteria</taxon>
        <taxon>Pseudomonadati</taxon>
        <taxon>Pseudomonadota</taxon>
        <taxon>Alphaproteobacteria</taxon>
        <taxon>Maricaulales</taxon>
        <taxon>Robiginitomaculaceae</taxon>
        <taxon>Algimonas</taxon>
    </lineage>
</organism>
<name>A0A8J3G185_9PROT</name>
<comment type="caution">
    <text evidence="2">The sequence shown here is derived from an EMBL/GenBank/DDBJ whole genome shotgun (WGS) entry which is preliminary data.</text>
</comment>
<dbReference type="SUPFAM" id="SSF46894">
    <property type="entry name" value="C-terminal effector domain of the bipartite response regulators"/>
    <property type="match status" value="1"/>
</dbReference>
<protein>
    <recommendedName>
        <fullName evidence="1">HTH luxR-type domain-containing protein</fullName>
    </recommendedName>
</protein>